<evidence type="ECO:0000256" key="1">
    <source>
        <dbReference type="ARBA" id="ARBA00023015"/>
    </source>
</evidence>
<keyword evidence="1" id="KW-0805">Transcription regulation</keyword>
<dbReference type="Gene3D" id="1.10.10.60">
    <property type="entry name" value="Homeodomain-like"/>
    <property type="match status" value="2"/>
</dbReference>
<dbReference type="PROSITE" id="PS01124">
    <property type="entry name" value="HTH_ARAC_FAMILY_2"/>
    <property type="match status" value="1"/>
</dbReference>
<reference evidence="5" key="1">
    <citation type="submission" date="2016-08" db="EMBL/GenBank/DDBJ databases">
        <title>Complete Genome Seqeunce of Paenibacillus sp. BIHB 4019 from tea rhizoplane.</title>
        <authorList>
            <person name="Thakur R."/>
            <person name="Swarnkar M.K."/>
            <person name="Gulati A."/>
        </authorList>
    </citation>
    <scope>NUCLEOTIDE SEQUENCE [LARGE SCALE GENOMIC DNA]</scope>
    <source>
        <strain evidence="5">BIHB4019</strain>
    </source>
</reference>
<organism evidence="5">
    <name type="scientific">Paenibacillus sp. BIHB 4019</name>
    <dbReference type="NCBI Taxonomy" id="1870819"/>
    <lineage>
        <taxon>Bacteria</taxon>
        <taxon>Bacillati</taxon>
        <taxon>Bacillota</taxon>
        <taxon>Bacilli</taxon>
        <taxon>Bacillales</taxon>
        <taxon>Paenibacillaceae</taxon>
        <taxon>Paenibacillus</taxon>
    </lineage>
</organism>
<keyword evidence="2" id="KW-0238">DNA-binding</keyword>
<dbReference type="PANTHER" id="PTHR43280">
    <property type="entry name" value="ARAC-FAMILY TRANSCRIPTIONAL REGULATOR"/>
    <property type="match status" value="1"/>
</dbReference>
<dbReference type="PRINTS" id="PR00032">
    <property type="entry name" value="HTHARAC"/>
</dbReference>
<dbReference type="PANTHER" id="PTHR43280:SF2">
    <property type="entry name" value="HTH-TYPE TRANSCRIPTIONAL REGULATOR EXSA"/>
    <property type="match status" value="1"/>
</dbReference>
<evidence type="ECO:0000313" key="5">
    <source>
        <dbReference type="EMBL" id="ANY69903.1"/>
    </source>
</evidence>
<accession>A0A1B2DQA1</accession>
<dbReference type="EMBL" id="CP016808">
    <property type="protein sequence ID" value="ANY69903.1"/>
    <property type="molecule type" value="Genomic_DNA"/>
</dbReference>
<dbReference type="InterPro" id="IPR009057">
    <property type="entry name" value="Homeodomain-like_sf"/>
</dbReference>
<dbReference type="SMART" id="SM00342">
    <property type="entry name" value="HTH_ARAC"/>
    <property type="match status" value="1"/>
</dbReference>
<dbReference type="GO" id="GO:0043565">
    <property type="term" value="F:sequence-specific DNA binding"/>
    <property type="evidence" value="ECO:0007669"/>
    <property type="project" value="InterPro"/>
</dbReference>
<dbReference type="AlphaFoldDB" id="A0A1B2DQA1"/>
<dbReference type="InterPro" id="IPR003313">
    <property type="entry name" value="AraC-bd"/>
</dbReference>
<evidence type="ECO:0000256" key="2">
    <source>
        <dbReference type="ARBA" id="ARBA00023125"/>
    </source>
</evidence>
<dbReference type="Gene3D" id="2.60.120.10">
    <property type="entry name" value="Jelly Rolls"/>
    <property type="match status" value="1"/>
</dbReference>
<dbReference type="Pfam" id="PF02311">
    <property type="entry name" value="AraC_binding"/>
    <property type="match status" value="1"/>
</dbReference>
<dbReference type="InterPro" id="IPR037923">
    <property type="entry name" value="HTH-like"/>
</dbReference>
<evidence type="ECO:0000256" key="3">
    <source>
        <dbReference type="ARBA" id="ARBA00023163"/>
    </source>
</evidence>
<feature type="domain" description="HTH araC/xylS-type" evidence="4">
    <location>
        <begin position="197"/>
        <end position="302"/>
    </location>
</feature>
<dbReference type="Pfam" id="PF12833">
    <property type="entry name" value="HTH_18"/>
    <property type="match status" value="1"/>
</dbReference>
<name>A0A1B2DQA1_9BACL</name>
<protein>
    <submittedName>
        <fullName evidence="5">AraC family transcriptional regulator</fullName>
    </submittedName>
</protein>
<dbReference type="CDD" id="cd02208">
    <property type="entry name" value="cupin_RmlC-like"/>
    <property type="match status" value="1"/>
</dbReference>
<proteinExistence type="predicted"/>
<dbReference type="SUPFAM" id="SSF51215">
    <property type="entry name" value="Regulatory protein AraC"/>
    <property type="match status" value="1"/>
</dbReference>
<keyword evidence="3" id="KW-0804">Transcription</keyword>
<dbReference type="SUPFAM" id="SSF46689">
    <property type="entry name" value="Homeodomain-like"/>
    <property type="match status" value="1"/>
</dbReference>
<dbReference type="GO" id="GO:0003700">
    <property type="term" value="F:DNA-binding transcription factor activity"/>
    <property type="evidence" value="ECO:0007669"/>
    <property type="project" value="InterPro"/>
</dbReference>
<dbReference type="InterPro" id="IPR014710">
    <property type="entry name" value="RmlC-like_jellyroll"/>
</dbReference>
<sequence>MAATFIPPILGQCISEAIVPDVKTTINLFGMHLRKVNGQWDYPVHTHPQYEINYVLEGEQLFIVNDRHYIQKAGALMFLQPGAAHASKSGNGEPFTYFCLHFDIDDHMFLSLLSRLDSVLFDTDSNVVQQLRPALNKVIEMSSQLAEHSAAKLTERMRLQSAVFELFGQLWEALSAEADLHSAISYEKVQLAHQIREKLQGLIYQQFKQNAALLDQHYGIDDIAAELGISVSHCNRVFRQVFELSPRVFLSKEMLHEAKVLLHDPQMSISQISAILGYRDISHFSRQFKRWHGASPSEYRRGNKER</sequence>
<dbReference type="InterPro" id="IPR018060">
    <property type="entry name" value="HTH_AraC"/>
</dbReference>
<dbReference type="InterPro" id="IPR020449">
    <property type="entry name" value="Tscrpt_reg_AraC-type_HTH"/>
</dbReference>
<gene>
    <name evidence="5" type="ORF">BBD42_27930</name>
</gene>
<evidence type="ECO:0000259" key="4">
    <source>
        <dbReference type="PROSITE" id="PS01124"/>
    </source>
</evidence>